<organism evidence="2 3">
    <name type="scientific">Sphaerobolus stellatus (strain SS14)</name>
    <dbReference type="NCBI Taxonomy" id="990650"/>
    <lineage>
        <taxon>Eukaryota</taxon>
        <taxon>Fungi</taxon>
        <taxon>Dikarya</taxon>
        <taxon>Basidiomycota</taxon>
        <taxon>Agaricomycotina</taxon>
        <taxon>Agaricomycetes</taxon>
        <taxon>Phallomycetidae</taxon>
        <taxon>Geastrales</taxon>
        <taxon>Sphaerobolaceae</taxon>
        <taxon>Sphaerobolus</taxon>
    </lineage>
</organism>
<protein>
    <recommendedName>
        <fullName evidence="1">CHAT domain-containing protein</fullName>
    </recommendedName>
</protein>
<keyword evidence="3" id="KW-1185">Reference proteome</keyword>
<dbReference type="InterPro" id="IPR024983">
    <property type="entry name" value="CHAT_dom"/>
</dbReference>
<dbReference type="Gene3D" id="1.25.40.10">
    <property type="entry name" value="Tetratricopeptide repeat domain"/>
    <property type="match status" value="1"/>
</dbReference>
<dbReference type="OrthoDB" id="9991317at2759"/>
<evidence type="ECO:0000259" key="1">
    <source>
        <dbReference type="Pfam" id="PF12770"/>
    </source>
</evidence>
<evidence type="ECO:0000313" key="3">
    <source>
        <dbReference type="Proteomes" id="UP000054279"/>
    </source>
</evidence>
<name>A0A0C9U1N9_SPHS4</name>
<evidence type="ECO:0000313" key="2">
    <source>
        <dbReference type="EMBL" id="KIJ27949.1"/>
    </source>
</evidence>
<sequence length="830" mass="91185">MNNPVALPESSIDDLISALRRTLDSKAGAQEHAIRHLEHLSFFHLERYHRWEISSDLAAAIGHLRTAIQIASDDNPKKPLLLNHLARCYLQSAPPNLGEAASMVEIGLGIPNLTDQDRLVLLETWGKVAFSRFNLDGNIDDLLSSISTFQDVVDFTSGEASVKLRSQRLSELLRSLETQLRQPRSAPPPASEWNRLIALSKEILKLTPDGDPLRAKRLYQLGNYYLQLWFLSPEKSQESELNQPEKVNRLDNTDKASLVEALAAFRMAAISTAIPPGLHLHTAFSWATTAVLSGNEEEGFKAYKIALGSLARIAWLGTSIPDRYKKLEKFPDAGREAALVAITVREFDTALEWLEQSRNVVWTQLLHLRAPTDELRLLDPELADQLDLVSSALDRLGSSAESIASSEAHLDPRARSREMENHHELAEKWLLLVNKARSLPGFERFLLPKTVAELSVAARHGPVVVLHAYGQHCHALIVTKDSGSKGVTCVPLEGVTMRTVEALQTQFMGCLTAANVRQRGEEAEYRGARLANIPGTFSRILAVLWGKFVKPVLNALSISVYSGEHDPPRIWWCPTGPLAFLPLHAAGIYSDGGGVGQKVFEYVVSSYTPTLTVLLEHIQKSTKKSEFKGLLAVSQPATPHQAPIPKSKVEVAGIMSIAATKATVSLDVEWLNDKEATVENVLKGMVSHSWIHLACHAVQNPTKPTHSAFMLQNGLLPLLELIKKPLPHAEFAFLSACQTASGDMKIAEEAVHLASGMLMAGYHNVIATMWSIRDQDGPVIADAVYSRLLGNEGIDSTGAALALHRATAALRVDAGEQDFLSWVPFIHFGL</sequence>
<gene>
    <name evidence="2" type="ORF">M422DRAFT_784677</name>
</gene>
<dbReference type="Proteomes" id="UP000054279">
    <property type="component" value="Unassembled WGS sequence"/>
</dbReference>
<reference evidence="2 3" key="1">
    <citation type="submission" date="2014-06" db="EMBL/GenBank/DDBJ databases">
        <title>Evolutionary Origins and Diversification of the Mycorrhizal Mutualists.</title>
        <authorList>
            <consortium name="DOE Joint Genome Institute"/>
            <consortium name="Mycorrhizal Genomics Consortium"/>
            <person name="Kohler A."/>
            <person name="Kuo A."/>
            <person name="Nagy L.G."/>
            <person name="Floudas D."/>
            <person name="Copeland A."/>
            <person name="Barry K.W."/>
            <person name="Cichocki N."/>
            <person name="Veneault-Fourrey C."/>
            <person name="LaButti K."/>
            <person name="Lindquist E.A."/>
            <person name="Lipzen A."/>
            <person name="Lundell T."/>
            <person name="Morin E."/>
            <person name="Murat C."/>
            <person name="Riley R."/>
            <person name="Ohm R."/>
            <person name="Sun H."/>
            <person name="Tunlid A."/>
            <person name="Henrissat B."/>
            <person name="Grigoriev I.V."/>
            <person name="Hibbett D.S."/>
            <person name="Martin F."/>
        </authorList>
    </citation>
    <scope>NUCLEOTIDE SEQUENCE [LARGE SCALE GENOMIC DNA]</scope>
    <source>
        <strain evidence="2 3">SS14</strain>
    </source>
</reference>
<proteinExistence type="predicted"/>
<accession>A0A0C9U1N9</accession>
<dbReference type="Pfam" id="PF12770">
    <property type="entry name" value="CHAT"/>
    <property type="match status" value="1"/>
</dbReference>
<dbReference type="AlphaFoldDB" id="A0A0C9U1N9"/>
<dbReference type="InterPro" id="IPR011990">
    <property type="entry name" value="TPR-like_helical_dom_sf"/>
</dbReference>
<dbReference type="EMBL" id="KN837319">
    <property type="protein sequence ID" value="KIJ27949.1"/>
    <property type="molecule type" value="Genomic_DNA"/>
</dbReference>
<dbReference type="HOGENOM" id="CLU_001305_0_1_1"/>
<feature type="domain" description="CHAT" evidence="1">
    <location>
        <begin position="541"/>
        <end position="829"/>
    </location>
</feature>